<reference evidence="1 2" key="1">
    <citation type="journal article" date="2013" name="Environ. Microbiol.">
        <title>Chloride and organic osmolytes: a hybrid strategy to cope with elevated salinities by the moderately halophilic, chloride-dependent bacterium Halobacillus halophilus.</title>
        <authorList>
            <person name="Saum S.H."/>
            <person name="Pfeiffer F."/>
            <person name="Palm P."/>
            <person name="Rampp M."/>
            <person name="Schuster S.C."/>
            <person name="Muller V."/>
            <person name="Oesterhelt D."/>
        </authorList>
    </citation>
    <scope>NUCLEOTIDE SEQUENCE [LARGE SCALE GENOMIC DNA]</scope>
    <source>
        <strain evidence="2">ATCC 35676 / DSM 2266 / JCM 20832 / KCTC 3685 / LMG 17431 / NBRC 102448 / NCIMB 2269</strain>
    </source>
</reference>
<keyword evidence="2" id="KW-1185">Reference proteome</keyword>
<dbReference type="InterPro" id="IPR012334">
    <property type="entry name" value="Pectin_lyas_fold"/>
</dbReference>
<dbReference type="Proteomes" id="UP000007397">
    <property type="component" value="Chromosome"/>
</dbReference>
<dbReference type="HOGENOM" id="CLU_494146_0_0_9"/>
<dbReference type="PATRIC" id="fig|866895.3.peg.167"/>
<evidence type="ECO:0000313" key="1">
    <source>
        <dbReference type="EMBL" id="CCG43547.1"/>
    </source>
</evidence>
<protein>
    <recommendedName>
        <fullName evidence="3">Right handed beta helix domain-containing protein</fullName>
    </recommendedName>
</protein>
<sequence length="551" mass="61139">MKIKATQIQQAEDNISCMITNLTYREVPQRGGRQERVFTLPNDSTVTLQRVNLQVTGTAMVTFEDETTVSVEFSICDRYYLCAPQGTAIDCQVIEYSCEICTVTASEVNVVIDLCLDVKSSTTVTLDVDAVFCNPRAQQIENSCPSPVLPPQCPAMFGRGVVENHTSYPPLSSNPLIVVQQGEKLCMRAAKVYDWIQDGIHTTLAIARTAITGRIFNVDQGTFYDFIDVAVEDANSGDTLLISSGAYPQDTSLVIDKSLTLRGSSAEQTRITFPDTLPDAAALRLRADNITVERLSLFRTTDEGAEEETLLEIPQRVPGDYYEGIAIRDSILEGGKRTARIKGKDLIFERNIIIHTGDEESLEIQGALGETAIEDNTFRGGDLSRGTVTFARALEEDRFAGTLRLERNRVERHTQLALFDTRNYEDVSILVRENEFDHEDRGGNSIVFLPFEFPEVESILIEENDVTNPNPGWLAVYVDYSSGGDTSPEPGQIQVLINRFVFEQPWGEETDIISPVAPVGFTASGEDFNMGLEDFELEGNIEPNEPPQEIE</sequence>
<dbReference type="STRING" id="866895.HBHAL_1166"/>
<accession>I0JHC9</accession>
<dbReference type="SUPFAM" id="SSF51126">
    <property type="entry name" value="Pectin lyase-like"/>
    <property type="match status" value="1"/>
</dbReference>
<dbReference type="RefSeq" id="WP_014641455.1">
    <property type="nucleotide sequence ID" value="NC_017668.1"/>
</dbReference>
<dbReference type="KEGG" id="hhd:HBHAL_1166"/>
<dbReference type="eggNOG" id="ENOG502ZAU4">
    <property type="taxonomic scope" value="Bacteria"/>
</dbReference>
<gene>
    <name evidence="1" type="ordered locus">HBHAL_1166</name>
</gene>
<dbReference type="EMBL" id="HE717023">
    <property type="protein sequence ID" value="CCG43547.1"/>
    <property type="molecule type" value="Genomic_DNA"/>
</dbReference>
<proteinExistence type="predicted"/>
<organism evidence="1 2">
    <name type="scientific">Halobacillus halophilus (strain ATCC 35676 / DSM 2266 / JCM 20832 / KCTC 3685 / LMG 17431 / NBRC 102448 / NCIMB 2269)</name>
    <name type="common">Sporosarcina halophila</name>
    <dbReference type="NCBI Taxonomy" id="866895"/>
    <lineage>
        <taxon>Bacteria</taxon>
        <taxon>Bacillati</taxon>
        <taxon>Bacillota</taxon>
        <taxon>Bacilli</taxon>
        <taxon>Bacillales</taxon>
        <taxon>Bacillaceae</taxon>
        <taxon>Halobacillus</taxon>
    </lineage>
</organism>
<evidence type="ECO:0008006" key="3">
    <source>
        <dbReference type="Google" id="ProtNLM"/>
    </source>
</evidence>
<dbReference type="InterPro" id="IPR011050">
    <property type="entry name" value="Pectin_lyase_fold/virulence"/>
</dbReference>
<evidence type="ECO:0000313" key="2">
    <source>
        <dbReference type="Proteomes" id="UP000007397"/>
    </source>
</evidence>
<dbReference type="AlphaFoldDB" id="I0JHC9"/>
<dbReference type="Gene3D" id="2.160.20.10">
    <property type="entry name" value="Single-stranded right-handed beta-helix, Pectin lyase-like"/>
    <property type="match status" value="1"/>
</dbReference>
<name>I0JHC9_HALH3</name>